<dbReference type="RefSeq" id="XP_005716717.1">
    <property type="nucleotide sequence ID" value="XM_005716660.1"/>
</dbReference>
<dbReference type="Gramene" id="CDF36898">
    <property type="protein sequence ID" value="CDF36898"/>
    <property type="gene ID" value="CHC_T00005554001"/>
</dbReference>
<dbReference type="GeneID" id="17324457"/>
<dbReference type="OrthoDB" id="8954335at2759"/>
<feature type="domain" description="G" evidence="1">
    <location>
        <begin position="108"/>
        <end position="199"/>
    </location>
</feature>
<proteinExistence type="predicted"/>
<dbReference type="KEGG" id="ccp:CHC_T00005554001"/>
<protein>
    <recommendedName>
        <fullName evidence="1">G domain-containing protein</fullName>
    </recommendedName>
</protein>
<evidence type="ECO:0000259" key="1">
    <source>
        <dbReference type="Pfam" id="PF01926"/>
    </source>
</evidence>
<accession>R7QGL4</accession>
<dbReference type="AlphaFoldDB" id="R7QGL4"/>
<organism evidence="2 3">
    <name type="scientific">Chondrus crispus</name>
    <name type="common">Carrageen Irish moss</name>
    <name type="synonym">Polymorpha crispa</name>
    <dbReference type="NCBI Taxonomy" id="2769"/>
    <lineage>
        <taxon>Eukaryota</taxon>
        <taxon>Rhodophyta</taxon>
        <taxon>Florideophyceae</taxon>
        <taxon>Rhodymeniophycidae</taxon>
        <taxon>Gigartinales</taxon>
        <taxon>Gigartinaceae</taxon>
        <taxon>Chondrus</taxon>
    </lineage>
</organism>
<evidence type="ECO:0000313" key="2">
    <source>
        <dbReference type="EMBL" id="CDF36898.1"/>
    </source>
</evidence>
<dbReference type="Gene3D" id="3.40.50.300">
    <property type="entry name" value="P-loop containing nucleotide triphosphate hydrolases"/>
    <property type="match status" value="1"/>
</dbReference>
<evidence type="ECO:0000313" key="3">
    <source>
        <dbReference type="Proteomes" id="UP000012073"/>
    </source>
</evidence>
<dbReference type="EMBL" id="HG001807">
    <property type="protein sequence ID" value="CDF36898.1"/>
    <property type="molecule type" value="Genomic_DNA"/>
</dbReference>
<dbReference type="InterPro" id="IPR006073">
    <property type="entry name" value="GTP-bd"/>
</dbReference>
<dbReference type="SUPFAM" id="SSF52540">
    <property type="entry name" value="P-loop containing nucleoside triphosphate hydrolases"/>
    <property type="match status" value="1"/>
</dbReference>
<sequence length="503" mass="56280">MYEVASSIDVVLSAMKTKRGSSEKTYYVVAIQRDCPDKVAKLVEFCGCLSVYPGISIRAVMKGHREKDKLMHMASSWQKLLGKRIDLSDMSEVRIVGDDEFDHSRRMVHLIGDSGSGKTTIFNALTGADERVTQSSTGTFGCAIGVRRDGGNDYNIIDTPGVRDSNGLDSSNSQAIAGFVSKAPYVALVIIVIDASARNPSNWAPFKEYYKEQFPPSVRKQIVFTTEAGNEADMEGFLEEHEYGLDSVFSPEELQSALIISRSRARAGLVPKHVLTAMLSKASDNNTMTLTAQRFYDRFERLYRNELATRDAAILAAKRATFAILDDVREDMGSKALHISPLGDQKENNKSVAVNWVRKARPKDHVKRSWRVMLTAAVVRPTTIYQLLIPHDWWSEIRISTIRCDPPSWYNFDHRASKKLGWYSVDGDELIAKLKESDRPTLIVQYQRTTRDYAALGKSLGWGTPPPAIDTAKMIESVTQPCEDGETEIPRDVMNNLVKTRPI</sequence>
<dbReference type="GO" id="GO:0005525">
    <property type="term" value="F:GTP binding"/>
    <property type="evidence" value="ECO:0007669"/>
    <property type="project" value="InterPro"/>
</dbReference>
<dbReference type="Pfam" id="PF01926">
    <property type="entry name" value="MMR_HSR1"/>
    <property type="match status" value="1"/>
</dbReference>
<reference evidence="3" key="1">
    <citation type="journal article" date="2013" name="Proc. Natl. Acad. Sci. U.S.A.">
        <title>Genome structure and metabolic features in the red seaweed Chondrus crispus shed light on evolution of the Archaeplastida.</title>
        <authorList>
            <person name="Collen J."/>
            <person name="Porcel B."/>
            <person name="Carre W."/>
            <person name="Ball S.G."/>
            <person name="Chaparro C."/>
            <person name="Tonon T."/>
            <person name="Barbeyron T."/>
            <person name="Michel G."/>
            <person name="Noel B."/>
            <person name="Valentin K."/>
            <person name="Elias M."/>
            <person name="Artiguenave F."/>
            <person name="Arun A."/>
            <person name="Aury J.M."/>
            <person name="Barbosa-Neto J.F."/>
            <person name="Bothwell J.H."/>
            <person name="Bouget F.Y."/>
            <person name="Brillet L."/>
            <person name="Cabello-Hurtado F."/>
            <person name="Capella-Gutierrez S."/>
            <person name="Charrier B."/>
            <person name="Cladiere L."/>
            <person name="Cock J.M."/>
            <person name="Coelho S.M."/>
            <person name="Colleoni C."/>
            <person name="Czjzek M."/>
            <person name="Da Silva C."/>
            <person name="Delage L."/>
            <person name="Denoeud F."/>
            <person name="Deschamps P."/>
            <person name="Dittami S.M."/>
            <person name="Gabaldon T."/>
            <person name="Gachon C.M."/>
            <person name="Groisillier A."/>
            <person name="Herve C."/>
            <person name="Jabbari K."/>
            <person name="Katinka M."/>
            <person name="Kloareg B."/>
            <person name="Kowalczyk N."/>
            <person name="Labadie K."/>
            <person name="Leblanc C."/>
            <person name="Lopez P.J."/>
            <person name="McLachlan D.H."/>
            <person name="Meslet-Cladiere L."/>
            <person name="Moustafa A."/>
            <person name="Nehr Z."/>
            <person name="Nyvall Collen P."/>
            <person name="Panaud O."/>
            <person name="Partensky F."/>
            <person name="Poulain J."/>
            <person name="Rensing S.A."/>
            <person name="Rousvoal S."/>
            <person name="Samson G."/>
            <person name="Symeonidi A."/>
            <person name="Weissenbach J."/>
            <person name="Zambounis A."/>
            <person name="Wincker P."/>
            <person name="Boyen C."/>
        </authorList>
    </citation>
    <scope>NUCLEOTIDE SEQUENCE [LARGE SCALE GENOMIC DNA]</scope>
    <source>
        <strain evidence="3">cv. Stackhouse</strain>
    </source>
</reference>
<name>R7QGL4_CHOCR</name>
<dbReference type="Proteomes" id="UP000012073">
    <property type="component" value="Unassembled WGS sequence"/>
</dbReference>
<gene>
    <name evidence="2" type="ORF">CHC_T00005554001</name>
</gene>
<dbReference type="InterPro" id="IPR027417">
    <property type="entry name" value="P-loop_NTPase"/>
</dbReference>
<keyword evidence="3" id="KW-1185">Reference proteome</keyword>